<evidence type="ECO:0000313" key="1">
    <source>
        <dbReference type="EMBL" id="PJK18101.1"/>
    </source>
</evidence>
<dbReference type="SUPFAM" id="SSF51004">
    <property type="entry name" value="C-terminal (heme d1) domain of cytochrome cd1-nitrite reductase"/>
    <property type="match status" value="1"/>
</dbReference>
<organism evidence="1 2">
    <name type="scientific">Chryseomicrobium excrementi</name>
    <dbReference type="NCBI Taxonomy" id="2041346"/>
    <lineage>
        <taxon>Bacteria</taxon>
        <taxon>Bacillati</taxon>
        <taxon>Bacillota</taxon>
        <taxon>Bacilli</taxon>
        <taxon>Bacillales</taxon>
        <taxon>Caryophanaceae</taxon>
        <taxon>Chryseomicrobium</taxon>
    </lineage>
</organism>
<name>A0A2M9F3R3_9BACL</name>
<protein>
    <submittedName>
        <fullName evidence="1">Uncharacterized protein</fullName>
    </submittedName>
</protein>
<proteinExistence type="predicted"/>
<accession>A0A2M9F3R3</accession>
<dbReference type="OrthoDB" id="120019at2"/>
<dbReference type="AlphaFoldDB" id="A0A2M9F3R3"/>
<dbReference type="InterPro" id="IPR011048">
    <property type="entry name" value="Haem_d1_sf"/>
</dbReference>
<dbReference type="Gene3D" id="2.130.10.10">
    <property type="entry name" value="YVTN repeat-like/Quinoprotein amine dehydrogenase"/>
    <property type="match status" value="2"/>
</dbReference>
<dbReference type="InterPro" id="IPR015943">
    <property type="entry name" value="WD40/YVTN_repeat-like_dom_sf"/>
</dbReference>
<dbReference type="PROSITE" id="PS51257">
    <property type="entry name" value="PROKAR_LIPOPROTEIN"/>
    <property type="match status" value="1"/>
</dbReference>
<dbReference type="EMBL" id="PCGR01000001">
    <property type="protein sequence ID" value="PJK18101.1"/>
    <property type="molecule type" value="Genomic_DNA"/>
</dbReference>
<reference evidence="1 2" key="1">
    <citation type="submission" date="2017-10" db="EMBL/GenBank/DDBJ databases">
        <title>Draft genome of Chryseomicrobium casticus sp. nov.</title>
        <authorList>
            <person name="Chakraborty R."/>
            <person name="Saha T."/>
        </authorList>
    </citation>
    <scope>NUCLEOTIDE SEQUENCE [LARGE SCALE GENOMIC DNA]</scope>
    <source>
        <strain evidence="1 2">ET03</strain>
    </source>
</reference>
<dbReference type="PANTHER" id="PTHR47197:SF3">
    <property type="entry name" value="DIHYDRO-HEME D1 DEHYDROGENASE"/>
    <property type="match status" value="1"/>
</dbReference>
<dbReference type="InterPro" id="IPR051200">
    <property type="entry name" value="Host-pathogen_enzymatic-act"/>
</dbReference>
<comment type="caution">
    <text evidence="1">The sequence shown here is derived from an EMBL/GenBank/DDBJ whole genome shotgun (WGS) entry which is preliminary data.</text>
</comment>
<dbReference type="Proteomes" id="UP000228680">
    <property type="component" value="Unassembled WGS sequence"/>
</dbReference>
<keyword evidence="2" id="KW-1185">Reference proteome</keyword>
<dbReference type="RefSeq" id="WP_100352925.1">
    <property type="nucleotide sequence ID" value="NZ_PCGR01000001.1"/>
</dbReference>
<evidence type="ECO:0000313" key="2">
    <source>
        <dbReference type="Proteomes" id="UP000228680"/>
    </source>
</evidence>
<dbReference type="PANTHER" id="PTHR47197">
    <property type="entry name" value="PROTEIN NIRF"/>
    <property type="match status" value="1"/>
</dbReference>
<sequence length="311" mass="34273">MKRWMIGIGVLLLAGCTPQFDAIEQGDTPQLLVYSQLDATLSFYTEDFKQQGQWKFEEPYSGMTLLEDDKILFYGYGLEQATVYDLTSGRPIGDLSVEEGTVSAYSDATGIYLANSVTNTVKRFTLDLQEAGSIQTGDYPMSMTSFDELLYVVNYQDSHVSVIEQSTFEEIEQFKVDRASQGIYATSDSLYIGGHGSGATVNSKTQLLDRSTGETTKTLDMPMMPIAFAEQGESLYALSHGSNQLYQLSEDMVTDVLTVASNPFTVGATDQALYVAGYDDDTLYKIVDMQVVDEVKTGDGPLQLLIREATK</sequence>
<gene>
    <name evidence="1" type="ORF">CQS04_04275</name>
</gene>